<gene>
    <name evidence="2" type="ORF">BO225_10415</name>
</gene>
<keyword evidence="1" id="KW-0472">Membrane</keyword>
<evidence type="ECO:0008006" key="4">
    <source>
        <dbReference type="Google" id="ProtNLM"/>
    </source>
</evidence>
<dbReference type="STRING" id="1862672.BO225_10415"/>
<name>A0A1U7NK78_9FIRM</name>
<sequence length="274" mass="31097">MRNLLSANFMRLWKEKVFWILFSWMLVLGALFPILKKINEIKTNIIETPDSAFGQFAILIGIVMAIFCSFFVGQEYSDGTIRNKIVVGKKRIDIYLSNFIVCVFVSLLMGCVFFFTYFIVGIPLLGGLTFEPKIVFQLIMTVFFLSVAFSSVYTMIAMICSSKSITAILSILLAFLFLLSGLYLNKMLNEPETILGMRMEAGEPVYEESKNPSFLEEDERKVFQFLYDANLGGQVIQCATLDSIHLSILPVYSLVFTFGTVIIGLRVFQKKKIN</sequence>
<feature type="transmembrane region" description="Helical" evidence="1">
    <location>
        <begin position="249"/>
        <end position="268"/>
    </location>
</feature>
<dbReference type="Proteomes" id="UP000186705">
    <property type="component" value="Unassembled WGS sequence"/>
</dbReference>
<feature type="transmembrane region" description="Helical" evidence="1">
    <location>
        <begin position="17"/>
        <end position="35"/>
    </location>
</feature>
<comment type="caution">
    <text evidence="2">The sequence shown here is derived from an EMBL/GenBank/DDBJ whole genome shotgun (WGS) entry which is preliminary data.</text>
</comment>
<accession>A0A1U7NK78</accession>
<feature type="transmembrane region" description="Helical" evidence="1">
    <location>
        <begin position="165"/>
        <end position="184"/>
    </location>
</feature>
<dbReference type="Pfam" id="PF12730">
    <property type="entry name" value="ABC2_membrane_4"/>
    <property type="match status" value="1"/>
</dbReference>
<feature type="transmembrane region" description="Helical" evidence="1">
    <location>
        <begin position="55"/>
        <end position="73"/>
    </location>
</feature>
<dbReference type="PANTHER" id="PTHR37305">
    <property type="entry name" value="INTEGRAL MEMBRANE PROTEIN-RELATED"/>
    <property type="match status" value="1"/>
</dbReference>
<evidence type="ECO:0000313" key="3">
    <source>
        <dbReference type="Proteomes" id="UP000186705"/>
    </source>
</evidence>
<dbReference type="OrthoDB" id="1862600at2"/>
<protein>
    <recommendedName>
        <fullName evidence="4">ABC transporter permease</fullName>
    </recommendedName>
</protein>
<feature type="transmembrane region" description="Helical" evidence="1">
    <location>
        <begin position="134"/>
        <end position="153"/>
    </location>
</feature>
<feature type="transmembrane region" description="Helical" evidence="1">
    <location>
        <begin position="94"/>
        <end position="122"/>
    </location>
</feature>
<evidence type="ECO:0000256" key="1">
    <source>
        <dbReference type="SAM" id="Phobius"/>
    </source>
</evidence>
<dbReference type="GO" id="GO:0005886">
    <property type="term" value="C:plasma membrane"/>
    <property type="evidence" value="ECO:0007669"/>
    <property type="project" value="UniProtKB-SubCell"/>
</dbReference>
<dbReference type="PANTHER" id="PTHR37305:SF1">
    <property type="entry name" value="MEMBRANE PROTEIN"/>
    <property type="match status" value="1"/>
</dbReference>
<dbReference type="EMBL" id="MPKA01000106">
    <property type="protein sequence ID" value="OLU44485.1"/>
    <property type="molecule type" value="Genomic_DNA"/>
</dbReference>
<dbReference type="GeneID" id="78276351"/>
<keyword evidence="1" id="KW-0812">Transmembrane</keyword>
<keyword evidence="1" id="KW-1133">Transmembrane helix</keyword>
<keyword evidence="3" id="KW-1185">Reference proteome</keyword>
<dbReference type="RefSeq" id="WP_076342182.1">
    <property type="nucleotide sequence ID" value="NZ_CAMNTW010000009.1"/>
</dbReference>
<proteinExistence type="predicted"/>
<dbReference type="GO" id="GO:0140359">
    <property type="term" value="F:ABC-type transporter activity"/>
    <property type="evidence" value="ECO:0007669"/>
    <property type="project" value="InterPro"/>
</dbReference>
<reference evidence="2 3" key="1">
    <citation type="submission" date="2016-11" db="EMBL/GenBank/DDBJ databases">
        <title>Description of two novel members of the family Erysipelotrichaceae: Ileibacterium lipovorans gen. nov., sp. nov. and Dubosiella newyorkensis, gen. nov., sp. nov.</title>
        <authorList>
            <person name="Cox L.M."/>
            <person name="Sohn J."/>
            <person name="Tyrrell K.L."/>
            <person name="Citron D.M."/>
            <person name="Lawson P.A."/>
            <person name="Patel N.B."/>
            <person name="Iizumi T."/>
            <person name="Perez-Perez G.I."/>
            <person name="Goldstein E.J."/>
            <person name="Blaser M.J."/>
        </authorList>
    </citation>
    <scope>NUCLEOTIDE SEQUENCE [LARGE SCALE GENOMIC DNA]</scope>
    <source>
        <strain evidence="2 3">NYU-BL-A4</strain>
    </source>
</reference>
<evidence type="ECO:0000313" key="2">
    <source>
        <dbReference type="EMBL" id="OLU44485.1"/>
    </source>
</evidence>
<dbReference type="AlphaFoldDB" id="A0A1U7NK78"/>
<organism evidence="2 3">
    <name type="scientific">Dubosiella newyorkensis</name>
    <dbReference type="NCBI Taxonomy" id="1862672"/>
    <lineage>
        <taxon>Bacteria</taxon>
        <taxon>Bacillati</taxon>
        <taxon>Bacillota</taxon>
        <taxon>Erysipelotrichia</taxon>
        <taxon>Erysipelotrichales</taxon>
        <taxon>Erysipelotrichaceae</taxon>
        <taxon>Dubosiella</taxon>
    </lineage>
</organism>